<dbReference type="InterPro" id="IPR011701">
    <property type="entry name" value="MFS"/>
</dbReference>
<protein>
    <recommendedName>
        <fullName evidence="9">MFS transporter</fullName>
    </recommendedName>
</protein>
<accession>A0A1Y2SQZ3</accession>
<feature type="transmembrane region" description="Helical" evidence="6">
    <location>
        <begin position="209"/>
        <end position="229"/>
    </location>
</feature>
<feature type="transmembrane region" description="Helical" evidence="6">
    <location>
        <begin position="183"/>
        <end position="203"/>
    </location>
</feature>
<keyword evidence="3 6" id="KW-0812">Transmembrane</keyword>
<dbReference type="Pfam" id="PF07690">
    <property type="entry name" value="MFS_1"/>
    <property type="match status" value="1"/>
</dbReference>
<keyword evidence="8" id="KW-1185">Reference proteome</keyword>
<keyword evidence="5 6" id="KW-0472">Membrane</keyword>
<dbReference type="GO" id="GO:0022857">
    <property type="term" value="F:transmembrane transporter activity"/>
    <property type="evidence" value="ECO:0007669"/>
    <property type="project" value="InterPro"/>
</dbReference>
<evidence type="ECO:0000313" key="8">
    <source>
        <dbReference type="Proteomes" id="UP000194204"/>
    </source>
</evidence>
<sequence length="235" mass="25970">MPLSSFIAEHLSLSAAFYFGAATCALAFIGILFFVPSIPATKNNPVIEQLNVLRKGKLWLAMVTVTLIFSAMFSSFSYIADYLSKITQFDHDFIGAILILFGLCGFLGNFVFSHFLQKSVINTTYIYPILLILLYIQVWYLGFSPVAMCVLTVFWGGLHTAGLMVSQTWLMQEANEAPEFANSLYIAFSNLGITIGSVTGGWFLSQFGVHTVVLSSILFASMAFLSICIKNTLKR</sequence>
<evidence type="ECO:0008006" key="9">
    <source>
        <dbReference type="Google" id="ProtNLM"/>
    </source>
</evidence>
<name>A0A1Y2SQZ3_9GAMM</name>
<feature type="transmembrane region" description="Helical" evidence="6">
    <location>
        <begin position="92"/>
        <end position="112"/>
    </location>
</feature>
<organism evidence="7 8">
    <name type="scientific">Xenorhabdus beddingii</name>
    <dbReference type="NCBI Taxonomy" id="40578"/>
    <lineage>
        <taxon>Bacteria</taxon>
        <taxon>Pseudomonadati</taxon>
        <taxon>Pseudomonadota</taxon>
        <taxon>Gammaproteobacteria</taxon>
        <taxon>Enterobacterales</taxon>
        <taxon>Morganellaceae</taxon>
        <taxon>Xenorhabdus</taxon>
    </lineage>
</organism>
<feature type="transmembrane region" description="Helical" evidence="6">
    <location>
        <begin position="124"/>
        <end position="141"/>
    </location>
</feature>
<evidence type="ECO:0000256" key="5">
    <source>
        <dbReference type="ARBA" id="ARBA00023136"/>
    </source>
</evidence>
<dbReference type="AlphaFoldDB" id="A0A1Y2SQZ3"/>
<evidence type="ECO:0000256" key="3">
    <source>
        <dbReference type="ARBA" id="ARBA00022692"/>
    </source>
</evidence>
<evidence type="ECO:0000256" key="2">
    <source>
        <dbReference type="ARBA" id="ARBA00022475"/>
    </source>
</evidence>
<dbReference type="STRING" id="40578.Xbed_01843"/>
<evidence type="ECO:0000256" key="1">
    <source>
        <dbReference type="ARBA" id="ARBA00004651"/>
    </source>
</evidence>
<dbReference type="Gene3D" id="1.20.1250.20">
    <property type="entry name" value="MFS general substrate transporter like domains"/>
    <property type="match status" value="1"/>
</dbReference>
<feature type="transmembrane region" description="Helical" evidence="6">
    <location>
        <begin position="58"/>
        <end position="80"/>
    </location>
</feature>
<feature type="transmembrane region" description="Helical" evidence="6">
    <location>
        <begin position="153"/>
        <end position="171"/>
    </location>
</feature>
<dbReference type="InterPro" id="IPR036259">
    <property type="entry name" value="MFS_trans_sf"/>
</dbReference>
<dbReference type="GO" id="GO:0005886">
    <property type="term" value="C:plasma membrane"/>
    <property type="evidence" value="ECO:0007669"/>
    <property type="project" value="UniProtKB-SubCell"/>
</dbReference>
<dbReference type="PANTHER" id="PTHR43124">
    <property type="entry name" value="PURINE EFFLUX PUMP PBUE"/>
    <property type="match status" value="1"/>
</dbReference>
<dbReference type="Proteomes" id="UP000194204">
    <property type="component" value="Unassembled WGS sequence"/>
</dbReference>
<keyword evidence="2" id="KW-1003">Cell membrane</keyword>
<dbReference type="InterPro" id="IPR050189">
    <property type="entry name" value="MFS_Efflux_Transporters"/>
</dbReference>
<comment type="subcellular location">
    <subcellularLocation>
        <location evidence="1">Cell membrane</location>
        <topology evidence="1">Multi-pass membrane protein</topology>
    </subcellularLocation>
</comment>
<evidence type="ECO:0000256" key="4">
    <source>
        <dbReference type="ARBA" id="ARBA00022989"/>
    </source>
</evidence>
<evidence type="ECO:0000256" key="6">
    <source>
        <dbReference type="SAM" id="Phobius"/>
    </source>
</evidence>
<feature type="transmembrane region" description="Helical" evidence="6">
    <location>
        <begin position="15"/>
        <end position="38"/>
    </location>
</feature>
<evidence type="ECO:0000313" key="7">
    <source>
        <dbReference type="EMBL" id="OTA20127.1"/>
    </source>
</evidence>
<keyword evidence="4 6" id="KW-1133">Transmembrane helix</keyword>
<dbReference type="PANTHER" id="PTHR43124:SF3">
    <property type="entry name" value="CHLORAMPHENICOL EFFLUX PUMP RV0191"/>
    <property type="match status" value="1"/>
</dbReference>
<dbReference type="EMBL" id="MUBK01000012">
    <property type="protein sequence ID" value="OTA20127.1"/>
    <property type="molecule type" value="Genomic_DNA"/>
</dbReference>
<reference evidence="7 8" key="1">
    <citation type="submission" date="2017-01" db="EMBL/GenBank/DDBJ databases">
        <title>Deconstructing symbiosis and pathogenesis requirements using a combined genomic-metabolomic approach.</title>
        <authorList>
            <person name="Tobias N.J."/>
            <person name="Wolff H."/>
            <person name="Djahanschiri B."/>
            <person name="Ebersberger I."/>
            <person name="Bode H.B."/>
        </authorList>
    </citation>
    <scope>NUCLEOTIDE SEQUENCE [LARGE SCALE GENOMIC DNA]</scope>
    <source>
        <strain evidence="7 8">DSM 4764</strain>
    </source>
</reference>
<comment type="caution">
    <text evidence="7">The sequence shown here is derived from an EMBL/GenBank/DDBJ whole genome shotgun (WGS) entry which is preliminary data.</text>
</comment>
<dbReference type="SUPFAM" id="SSF103473">
    <property type="entry name" value="MFS general substrate transporter"/>
    <property type="match status" value="1"/>
</dbReference>
<gene>
    <name evidence="7" type="ORF">Xbed_01843</name>
</gene>
<proteinExistence type="predicted"/>